<protein>
    <submittedName>
        <fullName evidence="1">Uncharacterized protein</fullName>
    </submittedName>
</protein>
<dbReference type="EMBL" id="BBMN01000004">
    <property type="protein sequence ID" value="GAL04459.1"/>
    <property type="molecule type" value="Genomic_DNA"/>
</dbReference>
<dbReference type="eggNOG" id="ENOG503419T">
    <property type="taxonomic scope" value="Bacteria"/>
</dbReference>
<accession>A0A090QRM4</accession>
<gene>
    <name evidence="1" type="ORF">JCM19237_1131</name>
</gene>
<sequence length="153" mass="17672">MSLRPLHAAYLGELYGIAFFTAFAQEYSDDTHIYKWQLLIQVEQITAKRLKSYFDSLGIACPAQDPAMENKGWQDAEKWLPLDWPALLDTLIPWVEPYALRYREDATQATEHHEMYALVQAHEDAIYDFLLAERNTTDSGIPLLQAFIARYAD</sequence>
<comment type="caution">
    <text evidence="1">The sequence shown here is derived from an EMBL/GenBank/DDBJ whole genome shotgun (WGS) entry which is preliminary data.</text>
</comment>
<name>A0A090QRM4_9GAMM</name>
<organism evidence="1 2">
    <name type="scientific">Photobacterium aphoticum</name>
    <dbReference type="NCBI Taxonomy" id="754436"/>
    <lineage>
        <taxon>Bacteria</taxon>
        <taxon>Pseudomonadati</taxon>
        <taxon>Pseudomonadota</taxon>
        <taxon>Gammaproteobacteria</taxon>
        <taxon>Vibrionales</taxon>
        <taxon>Vibrionaceae</taxon>
        <taxon>Photobacterium</taxon>
    </lineage>
</organism>
<reference evidence="1 2" key="1">
    <citation type="journal article" date="2014" name="Genome Announc.">
        <title>Draft Genome Sequences of Two Vibrionaceae Species, Vibrio ponticus C121 and Photobacterium aphoticum C119, Isolated as Coral Reef Microbiota.</title>
        <authorList>
            <person name="Al-saari N."/>
            <person name="Meirelles P.M."/>
            <person name="Mino S."/>
            <person name="Suda W."/>
            <person name="Oshima K."/>
            <person name="Hattori M."/>
            <person name="Ohkuma M."/>
            <person name="Thompson F.L."/>
            <person name="Gomez-Gil B."/>
            <person name="Sawabe T."/>
            <person name="Sawabe T."/>
        </authorList>
    </citation>
    <scope>NUCLEOTIDE SEQUENCE [LARGE SCALE GENOMIC DNA]</scope>
    <source>
        <strain evidence="1 2">JCM 19237</strain>
    </source>
</reference>
<evidence type="ECO:0000313" key="1">
    <source>
        <dbReference type="EMBL" id="GAL04459.1"/>
    </source>
</evidence>
<dbReference type="Proteomes" id="UP000029227">
    <property type="component" value="Unassembled WGS sequence"/>
</dbReference>
<evidence type="ECO:0000313" key="2">
    <source>
        <dbReference type="Proteomes" id="UP000029227"/>
    </source>
</evidence>
<proteinExistence type="predicted"/>
<dbReference type="AlphaFoldDB" id="A0A090QRM4"/>